<evidence type="ECO:0000259" key="2">
    <source>
        <dbReference type="PROSITE" id="PS50011"/>
    </source>
</evidence>
<feature type="region of interest" description="Disordered" evidence="1">
    <location>
        <begin position="221"/>
        <end position="268"/>
    </location>
</feature>
<evidence type="ECO:0000313" key="4">
    <source>
        <dbReference type="Proteomes" id="UP001620626"/>
    </source>
</evidence>
<dbReference type="PANTHER" id="PTHR44167">
    <property type="entry name" value="OVARIAN-SPECIFIC SERINE/THREONINE-PROTEIN KINASE LOK-RELATED"/>
    <property type="match status" value="1"/>
</dbReference>
<gene>
    <name evidence="3" type="ORF">niasHT_001364</name>
</gene>
<evidence type="ECO:0000313" key="3">
    <source>
        <dbReference type="EMBL" id="KAL3116617.1"/>
    </source>
</evidence>
<dbReference type="Gene3D" id="1.10.510.10">
    <property type="entry name" value="Transferase(Phosphotransferase) domain 1"/>
    <property type="match status" value="1"/>
</dbReference>
<reference evidence="3 4" key="1">
    <citation type="submission" date="2024-10" db="EMBL/GenBank/DDBJ databases">
        <authorList>
            <person name="Kim D."/>
        </authorList>
    </citation>
    <scope>NUCLEOTIDE SEQUENCE [LARGE SCALE GENOMIC DNA]</scope>
    <source>
        <strain evidence="3">BH-2024</strain>
    </source>
</reference>
<dbReference type="EMBL" id="JBICBT010000355">
    <property type="protein sequence ID" value="KAL3116617.1"/>
    <property type="molecule type" value="Genomic_DNA"/>
</dbReference>
<dbReference type="PROSITE" id="PS50011">
    <property type="entry name" value="PROTEIN_KINASE_DOM"/>
    <property type="match status" value="1"/>
</dbReference>
<protein>
    <recommendedName>
        <fullName evidence="2">Protein kinase domain-containing protein</fullName>
    </recommendedName>
</protein>
<feature type="region of interest" description="Disordered" evidence="1">
    <location>
        <begin position="1"/>
        <end position="23"/>
    </location>
</feature>
<dbReference type="SUPFAM" id="SSF56112">
    <property type="entry name" value="Protein kinase-like (PK-like)"/>
    <property type="match status" value="1"/>
</dbReference>
<dbReference type="AlphaFoldDB" id="A0ABD2LN07"/>
<dbReference type="Proteomes" id="UP001620626">
    <property type="component" value="Unassembled WGS sequence"/>
</dbReference>
<dbReference type="InterPro" id="IPR000719">
    <property type="entry name" value="Prot_kinase_dom"/>
</dbReference>
<name>A0ABD2LN07_9BILA</name>
<comment type="caution">
    <text evidence="3">The sequence shown here is derived from an EMBL/GenBank/DDBJ whole genome shotgun (WGS) entry which is preliminary data.</text>
</comment>
<accession>A0ABD2LN07</accession>
<feature type="region of interest" description="Disordered" evidence="1">
    <location>
        <begin position="336"/>
        <end position="364"/>
    </location>
</feature>
<feature type="domain" description="Protein kinase" evidence="2">
    <location>
        <begin position="1"/>
        <end position="221"/>
    </location>
</feature>
<feature type="compositionally biased region" description="Low complexity" evidence="1">
    <location>
        <begin position="247"/>
        <end position="268"/>
    </location>
</feature>
<dbReference type="InterPro" id="IPR011009">
    <property type="entry name" value="Kinase-like_dom_sf"/>
</dbReference>
<evidence type="ECO:0000256" key="1">
    <source>
        <dbReference type="SAM" id="MobiDB-lite"/>
    </source>
</evidence>
<proteinExistence type="predicted"/>
<sequence>MELGDESLQQRLKSGRPPALGGNDRDLMSAIEKMAQPLVEFHEIAIHMDVNPRNYLYVSENGHLLLKLIDFEGSQLLRGNLDKNECVPIGEHAFTPEYTGPEYYGEHGREISTKFDIWSLGIIVFEILLGHLRAEQGKGPMEEDDLKAMLFAIGNLFLGFTRNNPFGSPGEFKNMPIDYSKSEWFERNTNAMETVLQLWQKFPKTALLVTGTRKLTTAPGIRQKRGRGRPRVAVTRRGATRRGAGRGKSAAAQRKKTTTSADAAATNTDAHLATIEEVMEAINAEATAATTTATADGAATVTTNTATNAEATATTTPATLTTTADGAVATNTDATTTTTDAATNTEATAATTPATATTADMALD</sequence>
<dbReference type="PANTHER" id="PTHR44167:SF24">
    <property type="entry name" value="SERINE_THREONINE-PROTEIN KINASE CHK2"/>
    <property type="match status" value="1"/>
</dbReference>
<keyword evidence="4" id="KW-1185">Reference proteome</keyword>
<dbReference type="Pfam" id="PF00069">
    <property type="entry name" value="Pkinase"/>
    <property type="match status" value="1"/>
</dbReference>
<organism evidence="3 4">
    <name type="scientific">Heterodera trifolii</name>
    <dbReference type="NCBI Taxonomy" id="157864"/>
    <lineage>
        <taxon>Eukaryota</taxon>
        <taxon>Metazoa</taxon>
        <taxon>Ecdysozoa</taxon>
        <taxon>Nematoda</taxon>
        <taxon>Chromadorea</taxon>
        <taxon>Rhabditida</taxon>
        <taxon>Tylenchina</taxon>
        <taxon>Tylenchomorpha</taxon>
        <taxon>Tylenchoidea</taxon>
        <taxon>Heteroderidae</taxon>
        <taxon>Heteroderinae</taxon>
        <taxon>Heterodera</taxon>
    </lineage>
</organism>